<feature type="transmembrane region" description="Helical" evidence="7">
    <location>
        <begin position="210"/>
        <end position="233"/>
    </location>
</feature>
<dbReference type="PANTHER" id="PTHR11706:SF33">
    <property type="entry name" value="NATURAL RESISTANCE-ASSOCIATED MACROPHAGE PROTEIN 2"/>
    <property type="match status" value="1"/>
</dbReference>
<keyword evidence="4 7" id="KW-1133">Transmembrane helix</keyword>
<proteinExistence type="predicted"/>
<feature type="transmembrane region" description="Helical" evidence="7">
    <location>
        <begin position="360"/>
        <end position="382"/>
    </location>
</feature>
<evidence type="ECO:0000313" key="8">
    <source>
        <dbReference type="EMBL" id="GGC87049.1"/>
    </source>
</evidence>
<feature type="transmembrane region" description="Helical" evidence="7">
    <location>
        <begin position="286"/>
        <end position="310"/>
    </location>
</feature>
<feature type="compositionally biased region" description="Low complexity" evidence="6">
    <location>
        <begin position="8"/>
        <end position="24"/>
    </location>
</feature>
<keyword evidence="5 7" id="KW-0472">Membrane</keyword>
<feature type="transmembrane region" description="Helical" evidence="7">
    <location>
        <begin position="30"/>
        <end position="47"/>
    </location>
</feature>
<evidence type="ECO:0000313" key="9">
    <source>
        <dbReference type="Proteomes" id="UP000597761"/>
    </source>
</evidence>
<dbReference type="NCBIfam" id="NF037982">
    <property type="entry name" value="Nramp_1"/>
    <property type="match status" value="1"/>
</dbReference>
<dbReference type="EMBL" id="BMJI01000005">
    <property type="protein sequence ID" value="GGC87049.1"/>
    <property type="molecule type" value="Genomic_DNA"/>
</dbReference>
<evidence type="ECO:0000256" key="3">
    <source>
        <dbReference type="ARBA" id="ARBA00022692"/>
    </source>
</evidence>
<comment type="caution">
    <text evidence="8">The sequence shown here is derived from an EMBL/GenBank/DDBJ whole genome shotgun (WGS) entry which is preliminary data.</text>
</comment>
<evidence type="ECO:0000256" key="6">
    <source>
        <dbReference type="SAM" id="MobiDB-lite"/>
    </source>
</evidence>
<organism evidence="8 9">
    <name type="scientific">Tersicoccus solisilvae</name>
    <dbReference type="NCBI Taxonomy" id="1882339"/>
    <lineage>
        <taxon>Bacteria</taxon>
        <taxon>Bacillati</taxon>
        <taxon>Actinomycetota</taxon>
        <taxon>Actinomycetes</taxon>
        <taxon>Micrococcales</taxon>
        <taxon>Micrococcaceae</taxon>
        <taxon>Tersicoccus</taxon>
    </lineage>
</organism>
<feature type="transmembrane region" description="Helical" evidence="7">
    <location>
        <begin position="59"/>
        <end position="80"/>
    </location>
</feature>
<feature type="transmembrane region" description="Helical" evidence="7">
    <location>
        <begin position="322"/>
        <end position="340"/>
    </location>
</feature>
<evidence type="ECO:0000256" key="1">
    <source>
        <dbReference type="ARBA" id="ARBA00004141"/>
    </source>
</evidence>
<keyword evidence="9" id="KW-1185">Reference proteome</keyword>
<feature type="transmembrane region" description="Helical" evidence="7">
    <location>
        <begin position="402"/>
        <end position="423"/>
    </location>
</feature>
<sequence>MPNSVGRPSDAAVSGDAAPGSPAPGRRRRWPSVALLGPAFVAAVAYVDPGNVAANLTSGASYGYLLVWVLVAANAVAVLVQYQSAKLGIVTGRSLPELLGDRLSPWPRRAFWVQAELVALATDLAEVVGGAIALQLLFGVPLPLGGLIVGLVSMGVLLVQTRHGQRPFERVVVGLLAVITLGFLTGLVVSPPDAGGVVGGLVPRFDGAESVLLAASMLGATVMPHAVYVHSALSRDRHHAQRDTALVLRATRFDVGGALAVAGVVNIGMLLLAASTLGGVEGTDTIAGAHAAIVAALGPLVGVLFAVGLLASGLASTSVGSYAGAVIMGGLLHLRIPLLARRAMTLVPAIALLAAGVDPTWALVISQVVLSFGIPFAVIPLVGYTGRRSLMGEYRDPVLTRVLAWTAVALIVALNAVLLWLTVTGAAG</sequence>
<protein>
    <submittedName>
        <fullName evidence="8">Divalent metal cation transporter MntH</fullName>
    </submittedName>
</protein>
<feature type="region of interest" description="Disordered" evidence="6">
    <location>
        <begin position="1"/>
        <end position="27"/>
    </location>
</feature>
<name>A0ABQ1P1A9_9MICC</name>
<accession>A0ABQ1P1A9</accession>
<dbReference type="Proteomes" id="UP000597761">
    <property type="component" value="Unassembled WGS sequence"/>
</dbReference>
<keyword evidence="2" id="KW-0813">Transport</keyword>
<gene>
    <name evidence="8" type="primary">mntH</name>
    <name evidence="8" type="ORF">GCM10011512_12470</name>
</gene>
<keyword evidence="3 7" id="KW-0812">Transmembrane</keyword>
<comment type="subcellular location">
    <subcellularLocation>
        <location evidence="1">Membrane</location>
        <topology evidence="1">Multi-pass membrane protein</topology>
    </subcellularLocation>
</comment>
<dbReference type="PANTHER" id="PTHR11706">
    <property type="entry name" value="SOLUTE CARRIER PROTEIN FAMILY 11 MEMBER"/>
    <property type="match status" value="1"/>
</dbReference>
<evidence type="ECO:0000256" key="4">
    <source>
        <dbReference type="ARBA" id="ARBA00022989"/>
    </source>
</evidence>
<reference evidence="9" key="1">
    <citation type="journal article" date="2019" name="Int. J. Syst. Evol. Microbiol.">
        <title>The Global Catalogue of Microorganisms (GCM) 10K type strain sequencing project: providing services to taxonomists for standard genome sequencing and annotation.</title>
        <authorList>
            <consortium name="The Broad Institute Genomics Platform"/>
            <consortium name="The Broad Institute Genome Sequencing Center for Infectious Disease"/>
            <person name="Wu L."/>
            <person name="Ma J."/>
        </authorList>
    </citation>
    <scope>NUCLEOTIDE SEQUENCE [LARGE SCALE GENOMIC DNA]</scope>
    <source>
        <strain evidence="9">CGMCC 1.15480</strain>
    </source>
</reference>
<evidence type="ECO:0000256" key="2">
    <source>
        <dbReference type="ARBA" id="ARBA00022448"/>
    </source>
</evidence>
<feature type="transmembrane region" description="Helical" evidence="7">
    <location>
        <begin position="140"/>
        <end position="159"/>
    </location>
</feature>
<feature type="transmembrane region" description="Helical" evidence="7">
    <location>
        <begin position="171"/>
        <end position="190"/>
    </location>
</feature>
<dbReference type="NCBIfam" id="NF001923">
    <property type="entry name" value="PRK00701.1"/>
    <property type="match status" value="1"/>
</dbReference>
<evidence type="ECO:0000256" key="5">
    <source>
        <dbReference type="ARBA" id="ARBA00023136"/>
    </source>
</evidence>
<feature type="transmembrane region" description="Helical" evidence="7">
    <location>
        <begin position="253"/>
        <end position="274"/>
    </location>
</feature>
<dbReference type="InterPro" id="IPR001046">
    <property type="entry name" value="NRAMP_fam"/>
</dbReference>
<dbReference type="PRINTS" id="PR00447">
    <property type="entry name" value="NATRESASSCMP"/>
</dbReference>
<dbReference type="Pfam" id="PF01566">
    <property type="entry name" value="Nramp"/>
    <property type="match status" value="1"/>
</dbReference>
<evidence type="ECO:0000256" key="7">
    <source>
        <dbReference type="SAM" id="Phobius"/>
    </source>
</evidence>